<keyword evidence="3" id="KW-1003">Cell membrane</keyword>
<feature type="transmembrane region" description="Helical" evidence="7">
    <location>
        <begin position="390"/>
        <end position="412"/>
    </location>
</feature>
<dbReference type="Proteomes" id="UP001244242">
    <property type="component" value="Unassembled WGS sequence"/>
</dbReference>
<evidence type="ECO:0000256" key="2">
    <source>
        <dbReference type="ARBA" id="ARBA00007755"/>
    </source>
</evidence>
<sequence>MSAIVLLVLGLAAMAAGYLLYSKFIAEKIYRLDPDYQTPAHEFEDGVDFVPTNRFVLWGHHFTSVAGAAPIVGPAIAVIWGWLPAFLWVIGGTIFFAGVHDAGAIWASVRNRAKSVGALTGDVVGKRARSIFMIVIFLVLLMVNAVFAVVIAGLMMNFSSAVVPVWGAILVALVIGQLIYRRLLSLPMVSIIGVVALYALIGIGPSAPLQMPAEVAGLSGNAVWILILFGYAAIASLLPVWVLLQPRDYINGLQLFIGLIVLYGAIVLMNPTLVAPAFNSNVPAGTPSLLPLLFVTIACGAISGFHGLVSSGTTSKQLGKETDARFVGYFGAVGEGMLALAAILAATAGFATFADWEAMYTAFGQGGVNAFVEGGAFIIHNGLGLPEATAATLLTVMAALFAGTTMDTGLRLQRYIFQEWGEIYDQAWMKKPAIATLLAVGSCLLLAFGAGGADGSGGLIIWPLFGTTNQLLAGLTLLVITVMLVRLRRPMMYTLVPLCFLLVMTIAALLIQLRSFLEQGNYFLLVLDIVVLIAAIMVAMECASALKRSRAEVATEQQ</sequence>
<feature type="transmembrane region" description="Helical" evidence="7">
    <location>
        <begin position="223"/>
        <end position="244"/>
    </location>
</feature>
<comment type="similarity">
    <text evidence="2">Belongs to the peptide transporter carbon starvation (CstA) (TC 2.A.114) family.</text>
</comment>
<evidence type="ECO:0000313" key="9">
    <source>
        <dbReference type="EMBL" id="MDI5936383.1"/>
    </source>
</evidence>
<dbReference type="EMBL" id="JASCQO010000055">
    <property type="protein sequence ID" value="MDI5936383.1"/>
    <property type="molecule type" value="Genomic_DNA"/>
</dbReference>
<name>A0ABT6VQW4_9GAMM</name>
<accession>A0ABT6VQW4</accession>
<feature type="transmembrane region" description="Helical" evidence="7">
    <location>
        <begin position="459"/>
        <end position="485"/>
    </location>
</feature>
<organism evidence="9 10">
    <name type="scientific">Halomonas kalidii</name>
    <dbReference type="NCBI Taxonomy" id="3043293"/>
    <lineage>
        <taxon>Bacteria</taxon>
        <taxon>Pseudomonadati</taxon>
        <taxon>Pseudomonadota</taxon>
        <taxon>Gammaproteobacteria</taxon>
        <taxon>Oceanospirillales</taxon>
        <taxon>Halomonadaceae</taxon>
        <taxon>Halomonas</taxon>
    </lineage>
</organism>
<evidence type="ECO:0000259" key="8">
    <source>
        <dbReference type="Pfam" id="PF02554"/>
    </source>
</evidence>
<dbReference type="InterPro" id="IPR003706">
    <property type="entry name" value="CstA_N"/>
</dbReference>
<keyword evidence="6 7" id="KW-0472">Membrane</keyword>
<dbReference type="RefSeq" id="WP_282723792.1">
    <property type="nucleotide sequence ID" value="NZ_JASCQO010000055.1"/>
</dbReference>
<evidence type="ECO:0000256" key="3">
    <source>
        <dbReference type="ARBA" id="ARBA00022475"/>
    </source>
</evidence>
<gene>
    <name evidence="9" type="ORF">QLQ84_21550</name>
</gene>
<evidence type="ECO:0000256" key="6">
    <source>
        <dbReference type="ARBA" id="ARBA00023136"/>
    </source>
</evidence>
<feature type="transmembrane region" description="Helical" evidence="7">
    <location>
        <begin position="158"/>
        <end position="176"/>
    </location>
</feature>
<proteinExistence type="inferred from homology"/>
<keyword evidence="4 7" id="KW-0812">Transmembrane</keyword>
<keyword evidence="5 7" id="KW-1133">Transmembrane helix</keyword>
<dbReference type="PANTHER" id="PTHR30252:SF0">
    <property type="entry name" value="PEPTIDE TRANSPORTER CSTA"/>
    <property type="match status" value="1"/>
</dbReference>
<evidence type="ECO:0000256" key="1">
    <source>
        <dbReference type="ARBA" id="ARBA00004651"/>
    </source>
</evidence>
<evidence type="ECO:0000256" key="5">
    <source>
        <dbReference type="ARBA" id="ARBA00022989"/>
    </source>
</evidence>
<dbReference type="PANTHER" id="PTHR30252">
    <property type="entry name" value="INNER MEMBRANE PEPTIDE TRANSPORTER"/>
    <property type="match status" value="1"/>
</dbReference>
<reference evidence="9 10" key="1">
    <citation type="submission" date="2023-04" db="EMBL/GenBank/DDBJ databases">
        <title>Halomonas strains isolated from rhizosphere soil.</title>
        <authorList>
            <person name="Xu L."/>
            <person name="Sun J.-Q."/>
        </authorList>
    </citation>
    <scope>NUCLEOTIDE SEQUENCE [LARGE SCALE GENOMIC DNA]</scope>
    <source>
        <strain evidence="9 10">LN1S58</strain>
    </source>
</reference>
<feature type="transmembrane region" description="Helical" evidence="7">
    <location>
        <begin position="85"/>
        <end position="109"/>
    </location>
</feature>
<comment type="subcellular location">
    <subcellularLocation>
        <location evidence="1">Cell membrane</location>
        <topology evidence="1">Multi-pass membrane protein</topology>
    </subcellularLocation>
</comment>
<feature type="transmembrane region" description="Helical" evidence="7">
    <location>
        <begin position="522"/>
        <end position="540"/>
    </location>
</feature>
<feature type="transmembrane region" description="Helical" evidence="7">
    <location>
        <begin position="256"/>
        <end position="278"/>
    </location>
</feature>
<evidence type="ECO:0000256" key="7">
    <source>
        <dbReference type="SAM" id="Phobius"/>
    </source>
</evidence>
<evidence type="ECO:0000313" key="10">
    <source>
        <dbReference type="Proteomes" id="UP001244242"/>
    </source>
</evidence>
<comment type="caution">
    <text evidence="9">The sequence shown here is derived from an EMBL/GenBank/DDBJ whole genome shotgun (WGS) entry which is preliminary data.</text>
</comment>
<feature type="domain" description="CstA N-terminal" evidence="8">
    <location>
        <begin position="364"/>
        <end position="508"/>
    </location>
</feature>
<dbReference type="Pfam" id="PF02554">
    <property type="entry name" value="CstA"/>
    <property type="match status" value="2"/>
</dbReference>
<feature type="transmembrane region" description="Helical" evidence="7">
    <location>
        <begin position="433"/>
        <end position="453"/>
    </location>
</feature>
<feature type="transmembrane region" description="Helical" evidence="7">
    <location>
        <begin position="130"/>
        <end position="152"/>
    </location>
</feature>
<feature type="domain" description="CstA N-terminal" evidence="8">
    <location>
        <begin position="3"/>
        <end position="347"/>
    </location>
</feature>
<keyword evidence="10" id="KW-1185">Reference proteome</keyword>
<feature type="transmembrane region" description="Helical" evidence="7">
    <location>
        <begin position="290"/>
        <end position="309"/>
    </location>
</feature>
<protein>
    <submittedName>
        <fullName evidence="9">Carbon starvation protein A</fullName>
    </submittedName>
</protein>
<dbReference type="InterPro" id="IPR051605">
    <property type="entry name" value="CstA"/>
</dbReference>
<feature type="transmembrane region" description="Helical" evidence="7">
    <location>
        <begin position="329"/>
        <end position="354"/>
    </location>
</feature>
<feature type="transmembrane region" description="Helical" evidence="7">
    <location>
        <begin position="183"/>
        <end position="203"/>
    </location>
</feature>
<evidence type="ECO:0000256" key="4">
    <source>
        <dbReference type="ARBA" id="ARBA00022692"/>
    </source>
</evidence>
<feature type="transmembrane region" description="Helical" evidence="7">
    <location>
        <begin position="492"/>
        <end position="510"/>
    </location>
</feature>